<name>A0ABZ2FID6_9MICO</name>
<evidence type="ECO:0000256" key="2">
    <source>
        <dbReference type="ARBA" id="ARBA00023125"/>
    </source>
</evidence>
<dbReference type="Proteomes" id="UP001381003">
    <property type="component" value="Chromosome"/>
</dbReference>
<keyword evidence="6" id="KW-1185">Reference proteome</keyword>
<keyword evidence="1" id="KW-0805">Transcription regulation</keyword>
<dbReference type="SUPFAM" id="SSF46955">
    <property type="entry name" value="Putative DNA-binding domain"/>
    <property type="match status" value="1"/>
</dbReference>
<sequence>MRIGELASAAGTSTKTLRFYEEQGLLPAPNRTAGGYRDYDSTVLDLLDFIRRGQAAGLTLAQIQQVLEIRESGQAPCGHVRDLLDQRLVAIEDQLRSLSALRATLTALRDEASTLHPDTCGPDQVCRYL</sequence>
<dbReference type="PANTHER" id="PTHR30204">
    <property type="entry name" value="REDOX-CYCLING DRUG-SENSING TRANSCRIPTIONAL ACTIVATOR SOXR"/>
    <property type="match status" value="1"/>
</dbReference>
<dbReference type="SMART" id="SM00422">
    <property type="entry name" value="HTH_MERR"/>
    <property type="match status" value="1"/>
</dbReference>
<dbReference type="PANTHER" id="PTHR30204:SF94">
    <property type="entry name" value="HEAVY METAL-DEPENDENT TRANSCRIPTIONAL REGULATOR HI_0293-RELATED"/>
    <property type="match status" value="1"/>
</dbReference>
<organism evidence="5 6">
    <name type="scientific">Janibacter terrae</name>
    <dbReference type="NCBI Taxonomy" id="103817"/>
    <lineage>
        <taxon>Bacteria</taxon>
        <taxon>Bacillati</taxon>
        <taxon>Actinomycetota</taxon>
        <taxon>Actinomycetes</taxon>
        <taxon>Micrococcales</taxon>
        <taxon>Intrasporangiaceae</taxon>
        <taxon>Janibacter</taxon>
    </lineage>
</organism>
<keyword evidence="3" id="KW-0804">Transcription</keyword>
<dbReference type="InterPro" id="IPR000551">
    <property type="entry name" value="MerR-type_HTH_dom"/>
</dbReference>
<dbReference type="Gene3D" id="1.10.1660.10">
    <property type="match status" value="1"/>
</dbReference>
<dbReference type="PRINTS" id="PR00040">
    <property type="entry name" value="HTHMERR"/>
</dbReference>
<dbReference type="InterPro" id="IPR009061">
    <property type="entry name" value="DNA-bd_dom_put_sf"/>
</dbReference>
<evidence type="ECO:0000256" key="3">
    <source>
        <dbReference type="ARBA" id="ARBA00023163"/>
    </source>
</evidence>
<proteinExistence type="predicted"/>
<dbReference type="InterPro" id="IPR047057">
    <property type="entry name" value="MerR_fam"/>
</dbReference>
<evidence type="ECO:0000256" key="1">
    <source>
        <dbReference type="ARBA" id="ARBA00023015"/>
    </source>
</evidence>
<dbReference type="PROSITE" id="PS50937">
    <property type="entry name" value="HTH_MERR_2"/>
    <property type="match status" value="1"/>
</dbReference>
<gene>
    <name evidence="5" type="ORF">N5P18_04220</name>
</gene>
<evidence type="ECO:0000313" key="5">
    <source>
        <dbReference type="EMBL" id="WWF06085.1"/>
    </source>
</evidence>
<dbReference type="Pfam" id="PF13411">
    <property type="entry name" value="MerR_1"/>
    <property type="match status" value="1"/>
</dbReference>
<evidence type="ECO:0000313" key="6">
    <source>
        <dbReference type="Proteomes" id="UP001381003"/>
    </source>
</evidence>
<protein>
    <submittedName>
        <fullName evidence="5">Heavy metal-responsive transcriptional regulator</fullName>
    </submittedName>
</protein>
<feature type="domain" description="HTH merR-type" evidence="4">
    <location>
        <begin position="1"/>
        <end position="69"/>
    </location>
</feature>
<dbReference type="RefSeq" id="WP_338538787.1">
    <property type="nucleotide sequence ID" value="NZ_CP104874.1"/>
</dbReference>
<evidence type="ECO:0000259" key="4">
    <source>
        <dbReference type="PROSITE" id="PS50937"/>
    </source>
</evidence>
<keyword evidence="2" id="KW-0238">DNA-binding</keyword>
<accession>A0ABZ2FID6</accession>
<dbReference type="EMBL" id="CP104874">
    <property type="protein sequence ID" value="WWF06085.1"/>
    <property type="molecule type" value="Genomic_DNA"/>
</dbReference>
<dbReference type="CDD" id="cd04770">
    <property type="entry name" value="HTH_HMRTR"/>
    <property type="match status" value="1"/>
</dbReference>
<reference evidence="5 6" key="1">
    <citation type="submission" date="2022-09" db="EMBL/GenBank/DDBJ databases">
        <title>Complete genome sequence of Janibacter terrae strain COS04-44, PCL-degrading bacteria isolated from oil spilled coast.</title>
        <authorList>
            <person name="Park H."/>
            <person name="Kim J.Y."/>
            <person name="An S.H."/>
            <person name="Lee C.M."/>
            <person name="Weon H.-Y."/>
        </authorList>
    </citation>
    <scope>NUCLEOTIDE SEQUENCE [LARGE SCALE GENOMIC DNA]</scope>
    <source>
        <strain evidence="5 6">COS04-44</strain>
    </source>
</reference>